<comment type="caution">
    <text evidence="2">The sequence shown here is derived from an EMBL/GenBank/DDBJ whole genome shotgun (WGS) entry which is preliminary data.</text>
</comment>
<dbReference type="AlphaFoldDB" id="A0AAV0KNJ4"/>
<gene>
    <name evidence="2" type="ORF">LITE_LOCUS19137</name>
</gene>
<evidence type="ECO:0000313" key="3">
    <source>
        <dbReference type="Proteomes" id="UP001154282"/>
    </source>
</evidence>
<evidence type="ECO:0000313" key="2">
    <source>
        <dbReference type="EMBL" id="CAI0422459.1"/>
    </source>
</evidence>
<keyword evidence="1" id="KW-0472">Membrane</keyword>
<keyword evidence="1" id="KW-0812">Transmembrane</keyword>
<dbReference type="PANTHER" id="PTHR46398:SF4">
    <property type="entry name" value="ALPHA_BETA-HYDROLASES SUPERFAMILY PROTEIN"/>
    <property type="match status" value="1"/>
</dbReference>
<reference evidence="2" key="1">
    <citation type="submission" date="2022-08" db="EMBL/GenBank/DDBJ databases">
        <authorList>
            <person name="Gutierrez-Valencia J."/>
        </authorList>
    </citation>
    <scope>NUCLEOTIDE SEQUENCE</scope>
</reference>
<dbReference type="EMBL" id="CAMGYJ010000005">
    <property type="protein sequence ID" value="CAI0422459.1"/>
    <property type="molecule type" value="Genomic_DNA"/>
</dbReference>
<name>A0AAV0KNJ4_9ROSI</name>
<evidence type="ECO:0000256" key="1">
    <source>
        <dbReference type="SAM" id="Phobius"/>
    </source>
</evidence>
<dbReference type="PANTHER" id="PTHR46398">
    <property type="entry name" value="ALPHA/BETA-HYDROLASES SUPERFAMILY PROTEIN"/>
    <property type="match status" value="1"/>
</dbReference>
<accession>A0AAV0KNJ4</accession>
<protein>
    <submittedName>
        <fullName evidence="2">Uncharacterized protein</fullName>
    </submittedName>
</protein>
<dbReference type="Proteomes" id="UP001154282">
    <property type="component" value="Unassembled WGS sequence"/>
</dbReference>
<keyword evidence="3" id="KW-1185">Reference proteome</keyword>
<proteinExistence type="predicted"/>
<keyword evidence="1" id="KW-1133">Transmembrane helix</keyword>
<organism evidence="2 3">
    <name type="scientific">Linum tenue</name>
    <dbReference type="NCBI Taxonomy" id="586396"/>
    <lineage>
        <taxon>Eukaryota</taxon>
        <taxon>Viridiplantae</taxon>
        <taxon>Streptophyta</taxon>
        <taxon>Embryophyta</taxon>
        <taxon>Tracheophyta</taxon>
        <taxon>Spermatophyta</taxon>
        <taxon>Magnoliopsida</taxon>
        <taxon>eudicotyledons</taxon>
        <taxon>Gunneridae</taxon>
        <taxon>Pentapetalae</taxon>
        <taxon>rosids</taxon>
        <taxon>fabids</taxon>
        <taxon>Malpighiales</taxon>
        <taxon>Linaceae</taxon>
        <taxon>Linum</taxon>
    </lineage>
</organism>
<feature type="transmembrane region" description="Helical" evidence="1">
    <location>
        <begin position="55"/>
        <end position="74"/>
    </location>
</feature>
<sequence length="142" mass="16362">MHTAETCYFRRNTAIKHIWNAAWNINYQNASAWCIKDPPEERYLSCSLTSARHSLGSGVTVMLALVVVLNFGKLGNIKRKRVRRLNVHRMILAADCDAVFAVPAMPKVHEGNLYLRSPDDLRRVYASDRLYHIVERKPFCFN</sequence>